<feature type="domain" description="Thioesterase" evidence="3">
    <location>
        <begin position="28"/>
        <end position="105"/>
    </location>
</feature>
<dbReference type="Gene3D" id="3.10.129.10">
    <property type="entry name" value="Hotdog Thioesterase"/>
    <property type="match status" value="1"/>
</dbReference>
<gene>
    <name evidence="4" type="ORF">HME9302_02262</name>
</gene>
<dbReference type="InterPro" id="IPR029069">
    <property type="entry name" value="HotDog_dom_sf"/>
</dbReference>
<sequence>MSDAPNNHTASPFTTEFAVRYAELDPQNVVFNSRYLEYSDVVISEYWRALGLSGPDAPDLQFHIRHAGVDFLAPLRGGDVVRGTAQIARLGNSSLTIRVTLREARDDAAAAPRATIDLTMVHVDLASGRPTPVPDHARKAFGNELARQQDISA</sequence>
<comment type="similarity">
    <text evidence="1">Belongs to the 4-hydroxybenzoyl-CoA thioesterase family.</text>
</comment>
<evidence type="ECO:0000313" key="5">
    <source>
        <dbReference type="Proteomes" id="UP000253727"/>
    </source>
</evidence>
<dbReference type="GO" id="GO:0047617">
    <property type="term" value="F:fatty acyl-CoA hydrolase activity"/>
    <property type="evidence" value="ECO:0007669"/>
    <property type="project" value="TreeGrafter"/>
</dbReference>
<reference evidence="4 5" key="1">
    <citation type="submission" date="2018-04" db="EMBL/GenBank/DDBJ databases">
        <title>Altererythrobacter sp. HME9302 genome sequencing and assembly.</title>
        <authorList>
            <person name="Kang H."/>
            <person name="Kim H."/>
            <person name="Joh K."/>
        </authorList>
    </citation>
    <scope>NUCLEOTIDE SEQUENCE [LARGE SCALE GENOMIC DNA]</scope>
    <source>
        <strain evidence="4 5">HME9302</strain>
    </source>
</reference>
<dbReference type="SUPFAM" id="SSF54637">
    <property type="entry name" value="Thioesterase/thiol ester dehydrase-isomerase"/>
    <property type="match status" value="1"/>
</dbReference>
<protein>
    <recommendedName>
        <fullName evidence="3">Thioesterase domain-containing protein</fullName>
    </recommendedName>
</protein>
<dbReference type="CDD" id="cd00586">
    <property type="entry name" value="4HBT"/>
    <property type="match status" value="1"/>
</dbReference>
<keyword evidence="5" id="KW-1185">Reference proteome</keyword>
<evidence type="ECO:0000259" key="3">
    <source>
        <dbReference type="Pfam" id="PF03061"/>
    </source>
</evidence>
<accession>A0A369QBU6</accession>
<keyword evidence="2" id="KW-0378">Hydrolase</keyword>
<dbReference type="PANTHER" id="PTHR31793">
    <property type="entry name" value="4-HYDROXYBENZOYL-COA THIOESTERASE FAMILY MEMBER"/>
    <property type="match status" value="1"/>
</dbReference>
<dbReference type="InterPro" id="IPR006683">
    <property type="entry name" value="Thioestr_dom"/>
</dbReference>
<dbReference type="InterPro" id="IPR050563">
    <property type="entry name" value="4-hydroxybenzoyl-CoA_TE"/>
</dbReference>
<dbReference type="AlphaFoldDB" id="A0A369QBU6"/>
<dbReference type="OrthoDB" id="9799036at2"/>
<organism evidence="4 5">
    <name type="scientific">Alteripontixanthobacter maritimus</name>
    <dbReference type="NCBI Taxonomy" id="2161824"/>
    <lineage>
        <taxon>Bacteria</taxon>
        <taxon>Pseudomonadati</taxon>
        <taxon>Pseudomonadota</taxon>
        <taxon>Alphaproteobacteria</taxon>
        <taxon>Sphingomonadales</taxon>
        <taxon>Erythrobacteraceae</taxon>
        <taxon>Alteripontixanthobacter</taxon>
    </lineage>
</organism>
<dbReference type="PANTHER" id="PTHR31793:SF27">
    <property type="entry name" value="NOVEL THIOESTERASE SUPERFAMILY DOMAIN AND SAPOSIN A-TYPE DOMAIN CONTAINING PROTEIN (0610012H03RIK)"/>
    <property type="match status" value="1"/>
</dbReference>
<dbReference type="RefSeq" id="WP_115367080.1">
    <property type="nucleotide sequence ID" value="NZ_QBKA01000002.1"/>
</dbReference>
<evidence type="ECO:0000313" key="4">
    <source>
        <dbReference type="EMBL" id="RDC61045.1"/>
    </source>
</evidence>
<dbReference type="Pfam" id="PF03061">
    <property type="entry name" value="4HBT"/>
    <property type="match status" value="1"/>
</dbReference>
<evidence type="ECO:0000256" key="1">
    <source>
        <dbReference type="ARBA" id="ARBA00005953"/>
    </source>
</evidence>
<evidence type="ECO:0000256" key="2">
    <source>
        <dbReference type="ARBA" id="ARBA00022801"/>
    </source>
</evidence>
<dbReference type="Proteomes" id="UP000253727">
    <property type="component" value="Unassembled WGS sequence"/>
</dbReference>
<name>A0A369QBU6_9SPHN</name>
<dbReference type="EMBL" id="QBKA01000002">
    <property type="protein sequence ID" value="RDC61045.1"/>
    <property type="molecule type" value="Genomic_DNA"/>
</dbReference>
<proteinExistence type="inferred from homology"/>
<comment type="caution">
    <text evidence="4">The sequence shown here is derived from an EMBL/GenBank/DDBJ whole genome shotgun (WGS) entry which is preliminary data.</text>
</comment>